<evidence type="ECO:0000259" key="8">
    <source>
        <dbReference type="Pfam" id="PF00482"/>
    </source>
</evidence>
<gene>
    <name evidence="9" type="ORF">I6J05_04075</name>
</gene>
<keyword evidence="5 7" id="KW-1133">Transmembrane helix</keyword>
<evidence type="ECO:0000313" key="9">
    <source>
        <dbReference type="EMBL" id="QQS83504.1"/>
    </source>
</evidence>
<evidence type="ECO:0000256" key="5">
    <source>
        <dbReference type="ARBA" id="ARBA00022989"/>
    </source>
</evidence>
<dbReference type="NCBIfam" id="NF041012">
    <property type="entry name" value="T4P_ComGB"/>
    <property type="match status" value="1"/>
</dbReference>
<dbReference type="RefSeq" id="WP_047130995.1">
    <property type="nucleotide sequence ID" value="NZ_CP015114.1"/>
</dbReference>
<dbReference type="Gene3D" id="1.20.81.30">
    <property type="entry name" value="Type II secretion system (T2SS), domain F"/>
    <property type="match status" value="2"/>
</dbReference>
<dbReference type="Pfam" id="PF00482">
    <property type="entry name" value="T2SSF"/>
    <property type="match status" value="2"/>
</dbReference>
<dbReference type="Proteomes" id="UP000595942">
    <property type="component" value="Chromosome"/>
</dbReference>
<dbReference type="PANTHER" id="PTHR30012:SF0">
    <property type="entry name" value="TYPE II SECRETION SYSTEM PROTEIN F-RELATED"/>
    <property type="match status" value="1"/>
</dbReference>
<organism evidence="9 10">
    <name type="scientific">Staphylococcus condimenti</name>
    <dbReference type="NCBI Taxonomy" id="70255"/>
    <lineage>
        <taxon>Bacteria</taxon>
        <taxon>Bacillati</taxon>
        <taxon>Bacillota</taxon>
        <taxon>Bacilli</taxon>
        <taxon>Bacillales</taxon>
        <taxon>Staphylococcaceae</taxon>
        <taxon>Staphylococcus</taxon>
    </lineage>
</organism>
<dbReference type="EMBL" id="CP068073">
    <property type="protein sequence ID" value="QQS83504.1"/>
    <property type="molecule type" value="Genomic_DNA"/>
</dbReference>
<dbReference type="GeneID" id="93726549"/>
<evidence type="ECO:0000256" key="6">
    <source>
        <dbReference type="ARBA" id="ARBA00023136"/>
    </source>
</evidence>
<dbReference type="InterPro" id="IPR018076">
    <property type="entry name" value="T2SS_GspF_dom"/>
</dbReference>
<keyword evidence="4 7" id="KW-0812">Transmembrane</keyword>
<proteinExistence type="inferred from homology"/>
<dbReference type="InterPro" id="IPR042094">
    <property type="entry name" value="T2SS_GspF_sf"/>
</dbReference>
<reference evidence="9 10" key="1">
    <citation type="submission" date="2021-01" db="EMBL/GenBank/DDBJ databases">
        <title>FDA dAtabase for Regulatory Grade micrObial Sequences (FDA-ARGOS): Supporting development and validation of Infectious Disease Dx tests.</title>
        <authorList>
            <person name="Sproer C."/>
            <person name="Gronow S."/>
            <person name="Severitt S."/>
            <person name="Schroder I."/>
            <person name="Tallon L."/>
            <person name="Sadzewicz L."/>
            <person name="Zhao X."/>
            <person name="Boylan J."/>
            <person name="Ott S."/>
            <person name="Bowen H."/>
            <person name="Vavikolanu K."/>
            <person name="Mehta A."/>
            <person name="Aluvathingal J."/>
            <person name="Nadendla S."/>
            <person name="Lowell S."/>
            <person name="Myers T."/>
            <person name="Yan Y."/>
            <person name="Sichtig H."/>
        </authorList>
    </citation>
    <scope>NUCLEOTIDE SEQUENCE [LARGE SCALE GENOMIC DNA]</scope>
    <source>
        <strain evidence="9 10">FDAARGOS_1148</strain>
    </source>
</reference>
<comment type="subcellular location">
    <subcellularLocation>
        <location evidence="1">Cell membrane</location>
        <topology evidence="1">Multi-pass membrane protein</topology>
    </subcellularLocation>
</comment>
<dbReference type="InterPro" id="IPR003004">
    <property type="entry name" value="GspF/PilC"/>
</dbReference>
<keyword evidence="6 7" id="KW-0472">Membrane</keyword>
<evidence type="ECO:0000256" key="1">
    <source>
        <dbReference type="ARBA" id="ARBA00004651"/>
    </source>
</evidence>
<name>A0AB37H4R5_9STAP</name>
<evidence type="ECO:0000256" key="3">
    <source>
        <dbReference type="ARBA" id="ARBA00022475"/>
    </source>
</evidence>
<feature type="transmembrane region" description="Helical" evidence="7">
    <location>
        <begin position="329"/>
        <end position="350"/>
    </location>
</feature>
<dbReference type="GO" id="GO:0005886">
    <property type="term" value="C:plasma membrane"/>
    <property type="evidence" value="ECO:0007669"/>
    <property type="project" value="UniProtKB-SubCell"/>
</dbReference>
<keyword evidence="10" id="KW-1185">Reference proteome</keyword>
<feature type="domain" description="Type II secretion system protein GspF" evidence="8">
    <location>
        <begin position="29"/>
        <end position="147"/>
    </location>
</feature>
<evidence type="ECO:0000256" key="4">
    <source>
        <dbReference type="ARBA" id="ARBA00022692"/>
    </source>
</evidence>
<dbReference type="PRINTS" id="PR00812">
    <property type="entry name" value="BCTERIALGSPF"/>
</dbReference>
<feature type="domain" description="Type II secretion system protein GspF" evidence="8">
    <location>
        <begin position="228"/>
        <end position="348"/>
    </location>
</feature>
<feature type="transmembrane region" description="Helical" evidence="7">
    <location>
        <begin position="27"/>
        <end position="48"/>
    </location>
</feature>
<accession>A0AB37H4R5</accession>
<keyword evidence="3" id="KW-1003">Cell membrane</keyword>
<evidence type="ECO:0000256" key="7">
    <source>
        <dbReference type="SAM" id="Phobius"/>
    </source>
</evidence>
<feature type="transmembrane region" description="Helical" evidence="7">
    <location>
        <begin position="126"/>
        <end position="146"/>
    </location>
</feature>
<evidence type="ECO:0000256" key="2">
    <source>
        <dbReference type="ARBA" id="ARBA00005745"/>
    </source>
</evidence>
<dbReference type="InterPro" id="IPR047692">
    <property type="entry name" value="T4P_ComGB"/>
</dbReference>
<sequence>MKKYLKDILNFSIIPNKKLSAKEQLTLLYRLNILLNHGFTLIECFIFLNMHIQYKQKETSKEIIQLLNQGATCYSILKYLKFPQTIIMQIYFSEKYGVLTENLQDGFHFLKRKIETKQRFIKTIQYPLILVMIFMTMLFGINHFILPEFQQIYTTMDIQLSPTLNFLNEFIKHFPHIILIFIATCSSLLMMICFIYYKLSIRQRLKFILKIPIINTYFKLFKTYQIANELSLFFRNGIMLQQISKIYINQSVDPFLKYIGEFTVNNIENGMRLPEIFKRLSCFQNELIQFIEQGEKSGKLEIELNIYSQILLSQIETKINKQIKLIQPIIFLLLGLLIVSLYLVIMLPMFDMMQSIK</sequence>
<dbReference type="AlphaFoldDB" id="A0AB37H4R5"/>
<comment type="similarity">
    <text evidence="2">Belongs to the GSP F family.</text>
</comment>
<feature type="transmembrane region" description="Helical" evidence="7">
    <location>
        <begin position="174"/>
        <end position="197"/>
    </location>
</feature>
<dbReference type="PANTHER" id="PTHR30012">
    <property type="entry name" value="GENERAL SECRETION PATHWAY PROTEIN"/>
    <property type="match status" value="1"/>
</dbReference>
<evidence type="ECO:0000313" key="10">
    <source>
        <dbReference type="Proteomes" id="UP000595942"/>
    </source>
</evidence>
<protein>
    <submittedName>
        <fullName evidence="9">Type II secretion system F family protein</fullName>
    </submittedName>
</protein>